<comment type="caution">
    <text evidence="1">The sequence shown here is derived from an EMBL/GenBank/DDBJ whole genome shotgun (WGS) entry which is preliminary data.</text>
</comment>
<dbReference type="EMBL" id="BMXR01000009">
    <property type="protein sequence ID" value="GGX64492.1"/>
    <property type="molecule type" value="Genomic_DNA"/>
</dbReference>
<keyword evidence="2" id="KW-1185">Reference proteome</keyword>
<evidence type="ECO:0000313" key="1">
    <source>
        <dbReference type="EMBL" id="GGX64492.1"/>
    </source>
</evidence>
<dbReference type="AlphaFoldDB" id="A0A918NDG2"/>
<reference evidence="1" key="1">
    <citation type="journal article" date="2014" name="Int. J. Syst. Evol. Microbiol.">
        <title>Complete genome sequence of Corynebacterium casei LMG S-19264T (=DSM 44701T), isolated from a smear-ripened cheese.</title>
        <authorList>
            <consortium name="US DOE Joint Genome Institute (JGI-PGF)"/>
            <person name="Walter F."/>
            <person name="Albersmeier A."/>
            <person name="Kalinowski J."/>
            <person name="Ruckert C."/>
        </authorList>
    </citation>
    <scope>NUCLEOTIDE SEQUENCE</scope>
    <source>
        <strain evidence="1">KCTC 22169</strain>
    </source>
</reference>
<gene>
    <name evidence="1" type="ORF">GCM10007392_35350</name>
</gene>
<protein>
    <submittedName>
        <fullName evidence="1">Uncharacterized protein</fullName>
    </submittedName>
</protein>
<organism evidence="1 2">
    <name type="scientific">Saccharospirillum salsuginis</name>
    <dbReference type="NCBI Taxonomy" id="418750"/>
    <lineage>
        <taxon>Bacteria</taxon>
        <taxon>Pseudomonadati</taxon>
        <taxon>Pseudomonadota</taxon>
        <taxon>Gammaproteobacteria</taxon>
        <taxon>Oceanospirillales</taxon>
        <taxon>Saccharospirillaceae</taxon>
        <taxon>Saccharospirillum</taxon>
    </lineage>
</organism>
<proteinExistence type="predicted"/>
<name>A0A918NDG2_9GAMM</name>
<dbReference type="Proteomes" id="UP000626148">
    <property type="component" value="Unassembled WGS sequence"/>
</dbReference>
<evidence type="ECO:0000313" key="2">
    <source>
        <dbReference type="Proteomes" id="UP000626148"/>
    </source>
</evidence>
<accession>A0A918NDG2</accession>
<sequence>MLIDDDLIQLIDGVVQVGQADFEVGYTLFGTHSGLLSGLGLVFADHFGIMTGFTGTKAPRDPFPGRL</sequence>
<reference evidence="1" key="2">
    <citation type="submission" date="2020-09" db="EMBL/GenBank/DDBJ databases">
        <authorList>
            <person name="Sun Q."/>
            <person name="Kim S."/>
        </authorList>
    </citation>
    <scope>NUCLEOTIDE SEQUENCE</scope>
    <source>
        <strain evidence="1">KCTC 22169</strain>
    </source>
</reference>